<dbReference type="PANTHER" id="PTHR33217:SF8">
    <property type="entry name" value="MUTATOR FAMILY TRANSPOSASE"/>
    <property type="match status" value="1"/>
</dbReference>
<dbReference type="GO" id="GO:0003677">
    <property type="term" value="F:DNA binding"/>
    <property type="evidence" value="ECO:0007669"/>
    <property type="project" value="UniProtKB-UniRule"/>
</dbReference>
<dbReference type="Proteomes" id="UP000004892">
    <property type="component" value="Unassembled WGS sequence"/>
</dbReference>
<dbReference type="GO" id="GO:0006313">
    <property type="term" value="P:DNA transposition"/>
    <property type="evidence" value="ECO:0007669"/>
    <property type="project" value="UniProtKB-UniRule"/>
</dbReference>
<evidence type="ECO:0000256" key="5">
    <source>
        <dbReference type="ARBA" id="ARBA00023172"/>
    </source>
</evidence>
<dbReference type="PATRIC" id="fig|742817.3.peg.550"/>
<keyword evidence="6" id="KW-0814">Transposable element</keyword>
<gene>
    <name evidence="7" type="ORF">HMPREF9449_00517</name>
</gene>
<keyword evidence="8" id="KW-1185">Reference proteome</keyword>
<protein>
    <recommendedName>
        <fullName evidence="6">Mutator family transposase</fullName>
    </recommendedName>
</protein>
<comment type="similarity">
    <text evidence="2 6">Belongs to the transposase mutator family.</text>
</comment>
<dbReference type="eggNOG" id="COG3328">
    <property type="taxonomic scope" value="Bacteria"/>
</dbReference>
<keyword evidence="4 6" id="KW-0238">DNA-binding</keyword>
<reference evidence="7 8" key="1">
    <citation type="submission" date="2012-01" db="EMBL/GenBank/DDBJ databases">
        <title>The Genome Sequence of Odoribacter laneus YIT 12061.</title>
        <authorList>
            <consortium name="The Broad Institute Genome Sequencing Platform"/>
            <person name="Earl A."/>
            <person name="Ward D."/>
            <person name="Feldgarden M."/>
            <person name="Gevers D."/>
            <person name="Morotomi M."/>
            <person name="Young S.K."/>
            <person name="Zeng Q."/>
            <person name="Gargeya S."/>
            <person name="Fitzgerald M."/>
            <person name="Haas B."/>
            <person name="Abouelleil A."/>
            <person name="Alvarado L."/>
            <person name="Arachchi H.M."/>
            <person name="Berlin A."/>
            <person name="Chapman S.B."/>
            <person name="Gearin G."/>
            <person name="Goldberg J."/>
            <person name="Griggs A."/>
            <person name="Gujja S."/>
            <person name="Hansen M."/>
            <person name="Heiman D."/>
            <person name="Howarth C."/>
            <person name="Larimer J."/>
            <person name="Lui A."/>
            <person name="MacDonald P.J.P."/>
            <person name="McCowen C."/>
            <person name="Montmayeur A."/>
            <person name="Murphy C."/>
            <person name="Neiman D."/>
            <person name="Pearson M."/>
            <person name="Priest M."/>
            <person name="Roberts A."/>
            <person name="Saif S."/>
            <person name="Shea T."/>
            <person name="Sisk P."/>
            <person name="Stolte C."/>
            <person name="Sykes S."/>
            <person name="Wortman J."/>
            <person name="Nusbaum C."/>
            <person name="Birren B."/>
        </authorList>
    </citation>
    <scope>NUCLEOTIDE SEQUENCE [LARGE SCALE GENOMIC DNA]</scope>
    <source>
        <strain evidence="7 8">YIT 12061</strain>
    </source>
</reference>
<dbReference type="GO" id="GO:0004803">
    <property type="term" value="F:transposase activity"/>
    <property type="evidence" value="ECO:0007669"/>
    <property type="project" value="UniProtKB-UniRule"/>
</dbReference>
<accession>H1DE31</accession>
<dbReference type="InterPro" id="IPR001207">
    <property type="entry name" value="Transposase_mutator"/>
</dbReference>
<organism evidence="7 8">
    <name type="scientific">Odoribacter laneus YIT 12061</name>
    <dbReference type="NCBI Taxonomy" id="742817"/>
    <lineage>
        <taxon>Bacteria</taxon>
        <taxon>Pseudomonadati</taxon>
        <taxon>Bacteroidota</taxon>
        <taxon>Bacteroidia</taxon>
        <taxon>Bacteroidales</taxon>
        <taxon>Odoribacteraceae</taxon>
        <taxon>Odoribacter</taxon>
    </lineage>
</organism>
<comment type="caution">
    <text evidence="7">The sequence shown here is derived from an EMBL/GenBank/DDBJ whole genome shotgun (WGS) entry which is preliminary data.</text>
</comment>
<dbReference type="PANTHER" id="PTHR33217">
    <property type="entry name" value="TRANSPOSASE FOR INSERTION SEQUENCE ELEMENT IS1081"/>
    <property type="match status" value="1"/>
</dbReference>
<sequence>MSVSDIEEEMKEIYGITLSTSAISIIINKISQAAIEWQHRPLESLYLIVWMDGIIIKVKESGKVINKTVYLCIGLNKDGMKEVLSMWVGKSESSSF</sequence>
<keyword evidence="5 6" id="KW-0233">DNA recombination</keyword>
<dbReference type="HOGENOM" id="CLU_036805_10_9_10"/>
<dbReference type="Pfam" id="PF00872">
    <property type="entry name" value="Transposase_mut"/>
    <property type="match status" value="1"/>
</dbReference>
<dbReference type="STRING" id="742817.HMPREF9449_00517"/>
<evidence type="ECO:0000256" key="6">
    <source>
        <dbReference type="RuleBase" id="RU365089"/>
    </source>
</evidence>
<evidence type="ECO:0000313" key="8">
    <source>
        <dbReference type="Proteomes" id="UP000004892"/>
    </source>
</evidence>
<evidence type="ECO:0000256" key="1">
    <source>
        <dbReference type="ARBA" id="ARBA00002190"/>
    </source>
</evidence>
<name>H1DE31_9BACT</name>
<evidence type="ECO:0000256" key="2">
    <source>
        <dbReference type="ARBA" id="ARBA00010961"/>
    </source>
</evidence>
<proteinExistence type="inferred from homology"/>
<evidence type="ECO:0000256" key="4">
    <source>
        <dbReference type="ARBA" id="ARBA00023125"/>
    </source>
</evidence>
<evidence type="ECO:0000313" key="7">
    <source>
        <dbReference type="EMBL" id="EHP50828.1"/>
    </source>
</evidence>
<evidence type="ECO:0000256" key="3">
    <source>
        <dbReference type="ARBA" id="ARBA00022578"/>
    </source>
</evidence>
<dbReference type="AlphaFoldDB" id="H1DE31"/>
<comment type="function">
    <text evidence="1 6">Required for the transposition of the insertion element.</text>
</comment>
<dbReference type="EMBL" id="ADMC01000005">
    <property type="protein sequence ID" value="EHP50828.1"/>
    <property type="molecule type" value="Genomic_DNA"/>
</dbReference>
<keyword evidence="3 6" id="KW-0815">Transposition</keyword>